<protein>
    <submittedName>
        <fullName evidence="2">Uncharacterized protein</fullName>
    </submittedName>
</protein>
<accession>A0A4Z1E6X8</accession>
<gene>
    <name evidence="2" type="ORF">SERN_0644</name>
</gene>
<proteinExistence type="predicted"/>
<dbReference type="EMBL" id="RHPJ01000001">
    <property type="protein sequence ID" value="TGO06452.1"/>
    <property type="molecule type" value="Genomic_DNA"/>
</dbReference>
<name>A0A4Z1E6X8_9MICO</name>
<evidence type="ECO:0000256" key="1">
    <source>
        <dbReference type="SAM" id="MobiDB-lite"/>
    </source>
</evidence>
<reference evidence="2 3" key="1">
    <citation type="submission" date="2018-11" db="EMBL/GenBank/DDBJ databases">
        <title>Complete genome sequencing of the Actinobacteria Serinibacter sp. K3-2.</title>
        <authorList>
            <person name="Rakitin A.L."/>
            <person name="Beletsky A.V."/>
            <person name="Mardanov A.V."/>
            <person name="Ravin N.V."/>
            <person name="Gromova A.S."/>
            <person name="Filippova S.N."/>
            <person name="Gal'Chenko V.F."/>
        </authorList>
    </citation>
    <scope>NUCLEOTIDE SEQUENCE [LARGE SCALE GENOMIC DNA]</scope>
    <source>
        <strain evidence="2 3">K3-2</strain>
    </source>
</reference>
<organism evidence="2 3">
    <name type="scientific">Serinibacter arcticus</name>
    <dbReference type="NCBI Taxonomy" id="1655435"/>
    <lineage>
        <taxon>Bacteria</taxon>
        <taxon>Bacillati</taxon>
        <taxon>Actinomycetota</taxon>
        <taxon>Actinomycetes</taxon>
        <taxon>Micrococcales</taxon>
        <taxon>Beutenbergiaceae</taxon>
        <taxon>Serinibacter</taxon>
    </lineage>
</organism>
<evidence type="ECO:0000313" key="3">
    <source>
        <dbReference type="Proteomes" id="UP000297318"/>
    </source>
</evidence>
<keyword evidence="3" id="KW-1185">Reference proteome</keyword>
<dbReference type="AlphaFoldDB" id="A0A4Z1E6X8"/>
<dbReference type="Proteomes" id="UP000297318">
    <property type="component" value="Unassembled WGS sequence"/>
</dbReference>
<feature type="region of interest" description="Disordered" evidence="1">
    <location>
        <begin position="32"/>
        <end position="54"/>
    </location>
</feature>
<comment type="caution">
    <text evidence="2">The sequence shown here is derived from an EMBL/GenBank/DDBJ whole genome shotgun (WGS) entry which is preliminary data.</text>
</comment>
<sequence length="54" mass="5760">MTRPAQQLAVLLLGHPLAALLDDGTHGDLTNVVWNPTASRGPAYPGPRSSRRGR</sequence>
<evidence type="ECO:0000313" key="2">
    <source>
        <dbReference type="EMBL" id="TGO06452.1"/>
    </source>
</evidence>